<comment type="similarity">
    <text evidence="13">Belongs to the dus family.</text>
</comment>
<comment type="similarity">
    <text evidence="12">Belongs to the Dus family. DusB subfamily.</text>
</comment>
<dbReference type="RefSeq" id="WP_189346171.1">
    <property type="nucleotide sequence ID" value="NZ_BMYT01000003.1"/>
</dbReference>
<dbReference type="InterPro" id="IPR013785">
    <property type="entry name" value="Aldolase_TIM"/>
</dbReference>
<dbReference type="Proteomes" id="UP000620127">
    <property type="component" value="Unassembled WGS sequence"/>
</dbReference>
<comment type="cofactor">
    <cofactor evidence="1 12 13">
        <name>FMN</name>
        <dbReference type="ChEBI" id="CHEBI:58210"/>
    </cofactor>
</comment>
<name>A0ABQ2XFQ9_9BURK</name>
<dbReference type="Gene3D" id="1.10.1200.80">
    <property type="entry name" value="Putative flavin oxidoreducatase, domain 2"/>
    <property type="match status" value="1"/>
</dbReference>
<dbReference type="InterPro" id="IPR018517">
    <property type="entry name" value="tRNA_hU_synthase_CS"/>
</dbReference>
<organism evidence="15 16">
    <name type="scientific">Undibacterium macrobrachii</name>
    <dbReference type="NCBI Taxonomy" id="1119058"/>
    <lineage>
        <taxon>Bacteria</taxon>
        <taxon>Pseudomonadati</taxon>
        <taxon>Pseudomonadota</taxon>
        <taxon>Betaproteobacteria</taxon>
        <taxon>Burkholderiales</taxon>
        <taxon>Oxalobacteraceae</taxon>
        <taxon>Undibacterium</taxon>
    </lineage>
</organism>
<keyword evidence="4 12" id="KW-0285">Flavoprotein</keyword>
<keyword evidence="7 12" id="KW-0521">NADP</keyword>
<sequence length="344" mass="38006">MHIGSYQLKNNIFVAPMAGVTDRPFRQLCKDLGAGYAVSEMAASNPKLWETEKSTRRTNHEGEMEPKAVQIAGADPKMLAECAKYNVDKGAQIIDINMGCPVKKVCNAWCGSALLQDEKLVGEILDAVVAAVDVPVTLKFRTGWDRANKNALQIARIAESAGIAMLTLHGRTRADGYKGDAEYETIAAVKAQAGIPVVANGDITTPEKAKYVLEVTGADAIMIGRAAQGRPWIFREIDHYLKTGTYLPAPLVSEVKALLDRHLREHYAFYGEFMGVRTARKHIGWYVEDLVDGEAFRQQMNKLETCEEQLAAVNMFFDSRPTERLQYRPSEINTNDELAQALAA</sequence>
<dbReference type="PANTHER" id="PTHR45846:SF1">
    <property type="entry name" value="TRNA-DIHYDROURIDINE(47) SYNTHASE [NAD(P)(+)]-LIKE"/>
    <property type="match status" value="1"/>
</dbReference>
<dbReference type="SUPFAM" id="SSF51395">
    <property type="entry name" value="FMN-linked oxidoreductases"/>
    <property type="match status" value="1"/>
</dbReference>
<feature type="binding site" evidence="12">
    <location>
        <position position="70"/>
    </location>
    <ligand>
        <name>FMN</name>
        <dbReference type="ChEBI" id="CHEBI:58210"/>
    </ligand>
</feature>
<evidence type="ECO:0000256" key="12">
    <source>
        <dbReference type="HAMAP-Rule" id="MF_02042"/>
    </source>
</evidence>
<keyword evidence="6 12" id="KW-0819">tRNA processing</keyword>
<comment type="function">
    <text evidence="2 12 13">Catalyzes the synthesis of 5,6-dihydrouridine (D), a modified base found in the D-loop of most tRNAs, via the reduction of the C5-C6 double bond in target uridines.</text>
</comment>
<protein>
    <recommendedName>
        <fullName evidence="12">tRNA-dihydrouridine synthase B</fullName>
        <ecNumber evidence="12">1.3.1.-</ecNumber>
    </recommendedName>
</protein>
<dbReference type="Gene3D" id="3.20.20.70">
    <property type="entry name" value="Aldolase class I"/>
    <property type="match status" value="1"/>
</dbReference>
<dbReference type="NCBIfam" id="TIGR00737">
    <property type="entry name" value="nifR3_yhdG"/>
    <property type="match status" value="1"/>
</dbReference>
<evidence type="ECO:0000256" key="3">
    <source>
        <dbReference type="ARBA" id="ARBA00022555"/>
    </source>
</evidence>
<evidence type="ECO:0000256" key="11">
    <source>
        <dbReference type="ARBA" id="ARBA00048802"/>
    </source>
</evidence>
<evidence type="ECO:0000256" key="13">
    <source>
        <dbReference type="PIRNR" id="PIRNR006621"/>
    </source>
</evidence>
<dbReference type="PANTHER" id="PTHR45846">
    <property type="entry name" value="TRNA-DIHYDROURIDINE(47) SYNTHASE [NAD(P)(+)]-LIKE"/>
    <property type="match status" value="1"/>
</dbReference>
<feature type="binding site" evidence="12">
    <location>
        <begin position="200"/>
        <end position="202"/>
    </location>
    <ligand>
        <name>FMN</name>
        <dbReference type="ChEBI" id="CHEBI:58210"/>
    </ligand>
</feature>
<comment type="caution">
    <text evidence="15">The sequence shown here is derived from an EMBL/GenBank/DDBJ whole genome shotgun (WGS) entry which is preliminary data.</text>
</comment>
<keyword evidence="9 12" id="KW-0560">Oxidoreductase</keyword>
<feature type="active site" description="Proton donor" evidence="12">
    <location>
        <position position="100"/>
    </location>
</feature>
<dbReference type="CDD" id="cd02801">
    <property type="entry name" value="DUS_like_FMN"/>
    <property type="match status" value="1"/>
</dbReference>
<evidence type="ECO:0000256" key="10">
    <source>
        <dbReference type="ARBA" id="ARBA00048205"/>
    </source>
</evidence>
<evidence type="ECO:0000256" key="4">
    <source>
        <dbReference type="ARBA" id="ARBA00022630"/>
    </source>
</evidence>
<evidence type="ECO:0000256" key="8">
    <source>
        <dbReference type="ARBA" id="ARBA00022884"/>
    </source>
</evidence>
<evidence type="ECO:0000256" key="7">
    <source>
        <dbReference type="ARBA" id="ARBA00022857"/>
    </source>
</evidence>
<feature type="binding site" evidence="12">
    <location>
        <begin position="224"/>
        <end position="225"/>
    </location>
    <ligand>
        <name>FMN</name>
        <dbReference type="ChEBI" id="CHEBI:58210"/>
    </ligand>
</feature>
<evidence type="ECO:0000256" key="1">
    <source>
        <dbReference type="ARBA" id="ARBA00001917"/>
    </source>
</evidence>
<dbReference type="HAMAP" id="MF_02042">
    <property type="entry name" value="DusB_subfam"/>
    <property type="match status" value="1"/>
</dbReference>
<evidence type="ECO:0000259" key="14">
    <source>
        <dbReference type="Pfam" id="PF01207"/>
    </source>
</evidence>
<dbReference type="InterPro" id="IPR024036">
    <property type="entry name" value="tRNA-dHydroUridine_Synthase_C"/>
</dbReference>
<feature type="binding site" evidence="12">
    <location>
        <position position="139"/>
    </location>
    <ligand>
        <name>FMN</name>
        <dbReference type="ChEBI" id="CHEBI:58210"/>
    </ligand>
</feature>
<dbReference type="PIRSF" id="PIRSF006621">
    <property type="entry name" value="Dus"/>
    <property type="match status" value="1"/>
</dbReference>
<accession>A0ABQ2XFQ9</accession>
<keyword evidence="3 12" id="KW-0820">tRNA-binding</keyword>
<evidence type="ECO:0000313" key="16">
    <source>
        <dbReference type="Proteomes" id="UP000620127"/>
    </source>
</evidence>
<evidence type="ECO:0000256" key="6">
    <source>
        <dbReference type="ARBA" id="ARBA00022694"/>
    </source>
</evidence>
<dbReference type="InterPro" id="IPR001269">
    <property type="entry name" value="DUS_fam"/>
</dbReference>
<keyword evidence="16" id="KW-1185">Reference proteome</keyword>
<dbReference type="InterPro" id="IPR035587">
    <property type="entry name" value="DUS-like_FMN-bd"/>
</dbReference>
<evidence type="ECO:0000256" key="9">
    <source>
        <dbReference type="ARBA" id="ARBA00023002"/>
    </source>
</evidence>
<comment type="catalytic activity">
    <reaction evidence="10 12">
        <text>a 5,6-dihydrouridine in tRNA + NADP(+) = a uridine in tRNA + NADPH + H(+)</text>
        <dbReference type="Rhea" id="RHEA:23624"/>
        <dbReference type="Rhea" id="RHEA-COMP:13339"/>
        <dbReference type="Rhea" id="RHEA-COMP:13887"/>
        <dbReference type="ChEBI" id="CHEBI:15378"/>
        <dbReference type="ChEBI" id="CHEBI:57783"/>
        <dbReference type="ChEBI" id="CHEBI:58349"/>
        <dbReference type="ChEBI" id="CHEBI:65315"/>
        <dbReference type="ChEBI" id="CHEBI:74443"/>
    </reaction>
</comment>
<proteinExistence type="inferred from homology"/>
<evidence type="ECO:0000313" key="15">
    <source>
        <dbReference type="EMBL" id="GGX15308.1"/>
    </source>
</evidence>
<feature type="binding site" evidence="12">
    <location>
        <begin position="16"/>
        <end position="18"/>
    </location>
    <ligand>
        <name>FMN</name>
        <dbReference type="ChEBI" id="CHEBI:58210"/>
    </ligand>
</feature>
<dbReference type="Pfam" id="PF01207">
    <property type="entry name" value="Dus"/>
    <property type="match status" value="1"/>
</dbReference>
<reference evidence="16" key="1">
    <citation type="journal article" date="2019" name="Int. J. Syst. Evol. Microbiol.">
        <title>The Global Catalogue of Microorganisms (GCM) 10K type strain sequencing project: providing services to taxonomists for standard genome sequencing and annotation.</title>
        <authorList>
            <consortium name="The Broad Institute Genomics Platform"/>
            <consortium name="The Broad Institute Genome Sequencing Center for Infectious Disease"/>
            <person name="Wu L."/>
            <person name="Ma J."/>
        </authorList>
    </citation>
    <scope>NUCLEOTIDE SEQUENCE [LARGE SCALE GENOMIC DNA]</scope>
    <source>
        <strain evidence="16">KCTC 23916</strain>
    </source>
</reference>
<keyword evidence="8 12" id="KW-0694">RNA-binding</keyword>
<comment type="catalytic activity">
    <reaction evidence="11 12">
        <text>a 5,6-dihydrouridine in tRNA + NAD(+) = a uridine in tRNA + NADH + H(+)</text>
        <dbReference type="Rhea" id="RHEA:54452"/>
        <dbReference type="Rhea" id="RHEA-COMP:13339"/>
        <dbReference type="Rhea" id="RHEA-COMP:13887"/>
        <dbReference type="ChEBI" id="CHEBI:15378"/>
        <dbReference type="ChEBI" id="CHEBI:57540"/>
        <dbReference type="ChEBI" id="CHEBI:57945"/>
        <dbReference type="ChEBI" id="CHEBI:65315"/>
        <dbReference type="ChEBI" id="CHEBI:74443"/>
    </reaction>
</comment>
<gene>
    <name evidence="12 15" type="primary">dusB</name>
    <name evidence="15" type="ORF">GCM10011282_22060</name>
</gene>
<dbReference type="InterPro" id="IPR032887">
    <property type="entry name" value="DusB"/>
</dbReference>
<feature type="domain" description="DUS-like FMN-binding" evidence="14">
    <location>
        <begin position="14"/>
        <end position="314"/>
    </location>
</feature>
<dbReference type="EC" id="1.3.1.-" evidence="12"/>
<keyword evidence="5 12" id="KW-0288">FMN</keyword>
<dbReference type="EMBL" id="BMYT01000003">
    <property type="protein sequence ID" value="GGX15308.1"/>
    <property type="molecule type" value="Genomic_DNA"/>
</dbReference>
<evidence type="ECO:0000256" key="5">
    <source>
        <dbReference type="ARBA" id="ARBA00022643"/>
    </source>
</evidence>
<dbReference type="PROSITE" id="PS01136">
    <property type="entry name" value="UPF0034"/>
    <property type="match status" value="1"/>
</dbReference>
<dbReference type="InterPro" id="IPR004652">
    <property type="entry name" value="DusB-like"/>
</dbReference>
<evidence type="ECO:0000256" key="2">
    <source>
        <dbReference type="ARBA" id="ARBA00002790"/>
    </source>
</evidence>